<reference evidence="2 3" key="1">
    <citation type="journal article" date="2007" name="Proc. Natl. Acad. Sci. U.S.A.">
        <title>The tiny eukaryote Ostreococcus provides genomic insights into the paradox of plankton speciation.</title>
        <authorList>
            <person name="Palenik B."/>
            <person name="Grimwood J."/>
            <person name="Aerts A."/>
            <person name="Rouze P."/>
            <person name="Salamov A."/>
            <person name="Putnam N."/>
            <person name="Dupont C."/>
            <person name="Jorgensen R."/>
            <person name="Derelle E."/>
            <person name="Rombauts S."/>
            <person name="Zhou K."/>
            <person name="Otillar R."/>
            <person name="Merchant S.S."/>
            <person name="Podell S."/>
            <person name="Gaasterland T."/>
            <person name="Napoli C."/>
            <person name="Gendler K."/>
            <person name="Manuell A."/>
            <person name="Tai V."/>
            <person name="Vallon O."/>
            <person name="Piganeau G."/>
            <person name="Jancek S."/>
            <person name="Heijde M."/>
            <person name="Jabbari K."/>
            <person name="Bowler C."/>
            <person name="Lohr M."/>
            <person name="Robbens S."/>
            <person name="Werner G."/>
            <person name="Dubchak I."/>
            <person name="Pazour G.J."/>
            <person name="Ren Q."/>
            <person name="Paulsen I."/>
            <person name="Delwiche C."/>
            <person name="Schmutz J."/>
            <person name="Rokhsar D."/>
            <person name="Van de Peer Y."/>
            <person name="Moreau H."/>
            <person name="Grigoriev I.V."/>
        </authorList>
    </citation>
    <scope>NUCLEOTIDE SEQUENCE [LARGE SCALE GENOMIC DNA]</scope>
    <source>
        <strain evidence="2 3">CCE9901</strain>
    </source>
</reference>
<dbReference type="AlphaFoldDB" id="A4S9Q0"/>
<name>A4S9Q0_OSTLU</name>
<dbReference type="HOGENOM" id="CLU_2853804_0_0_1"/>
<gene>
    <name evidence="2" type="ORF">OSTLU_28275</name>
</gene>
<proteinExistence type="predicted"/>
<evidence type="ECO:0000256" key="1">
    <source>
        <dbReference type="SAM" id="MobiDB-lite"/>
    </source>
</evidence>
<dbReference type="RefSeq" id="XP_001422106.1">
    <property type="nucleotide sequence ID" value="XM_001422069.1"/>
</dbReference>
<evidence type="ECO:0000313" key="3">
    <source>
        <dbReference type="Proteomes" id="UP000001568"/>
    </source>
</evidence>
<dbReference type="Gramene" id="ABP00423">
    <property type="protein sequence ID" value="ABP00423"/>
    <property type="gene ID" value="OSTLU_28275"/>
</dbReference>
<dbReference type="EMBL" id="CP000597">
    <property type="protein sequence ID" value="ABP00423.1"/>
    <property type="molecule type" value="Genomic_DNA"/>
</dbReference>
<evidence type="ECO:0000313" key="2">
    <source>
        <dbReference type="EMBL" id="ABP00423.1"/>
    </source>
</evidence>
<feature type="compositionally biased region" description="Polar residues" evidence="1">
    <location>
        <begin position="48"/>
        <end position="58"/>
    </location>
</feature>
<feature type="region of interest" description="Disordered" evidence="1">
    <location>
        <begin position="45"/>
        <end position="65"/>
    </location>
</feature>
<dbReference type="KEGG" id="olu:OSTLU_28275"/>
<accession>A4S9Q0</accession>
<sequence>MRVVKNREEDRTLLTQLALSLGFEETCSKLHDNCLSEIRADPRAGTRKMTNGRMNASMNAGDETG</sequence>
<protein>
    <submittedName>
        <fullName evidence="2">Uncharacterized protein</fullName>
    </submittedName>
</protein>
<dbReference type="GeneID" id="5006266"/>
<keyword evidence="3" id="KW-1185">Reference proteome</keyword>
<dbReference type="Proteomes" id="UP000001568">
    <property type="component" value="Chromosome 17"/>
</dbReference>
<organism evidence="2 3">
    <name type="scientific">Ostreococcus lucimarinus (strain CCE9901)</name>
    <dbReference type="NCBI Taxonomy" id="436017"/>
    <lineage>
        <taxon>Eukaryota</taxon>
        <taxon>Viridiplantae</taxon>
        <taxon>Chlorophyta</taxon>
        <taxon>Mamiellophyceae</taxon>
        <taxon>Mamiellales</taxon>
        <taxon>Bathycoccaceae</taxon>
        <taxon>Ostreococcus</taxon>
    </lineage>
</organism>